<dbReference type="EMBL" id="JFAQ01000156">
    <property type="protein sequence ID" value="KPL48228.1"/>
    <property type="molecule type" value="Genomic_DNA"/>
</dbReference>
<dbReference type="PATRIC" id="fig|53413.25.peg.1261"/>
<dbReference type="Proteomes" id="UP000054035">
    <property type="component" value="Unassembled WGS sequence"/>
</dbReference>
<accession>A0A0P6VDY5</accession>
<reference evidence="1 2" key="1">
    <citation type="submission" date="2014-02" db="EMBL/GenBank/DDBJ databases">
        <title>Genome sequence of Xanthomonas axonopodis DSM 3585 (T).</title>
        <authorList>
            <person name="Midha S."/>
            <person name="Patil P.B."/>
        </authorList>
    </citation>
    <scope>NUCLEOTIDE SEQUENCE [LARGE SCALE GENOMIC DNA]</scope>
    <source>
        <strain evidence="1 2">DSM 3585</strain>
    </source>
</reference>
<evidence type="ECO:0000313" key="2">
    <source>
        <dbReference type="Proteomes" id="UP000054035"/>
    </source>
</evidence>
<proteinExistence type="predicted"/>
<gene>
    <name evidence="1" type="ORF">XAXN_14905</name>
</gene>
<comment type="caution">
    <text evidence="1">The sequence shown here is derived from an EMBL/GenBank/DDBJ whole genome shotgun (WGS) entry which is preliminary data.</text>
</comment>
<name>A0A0P6VDY5_9XANT</name>
<evidence type="ECO:0000313" key="1">
    <source>
        <dbReference type="EMBL" id="KPL48228.1"/>
    </source>
</evidence>
<sequence>MDIPISGCETLSRPQDDAEASALTVPTALVSYAAAPSLLPSGEVARGADEGAVSLDGADCGTSLGSG</sequence>
<organism evidence="1 2">
    <name type="scientific">Xanthomonas axonopodis</name>
    <dbReference type="NCBI Taxonomy" id="53413"/>
    <lineage>
        <taxon>Bacteria</taxon>
        <taxon>Pseudomonadati</taxon>
        <taxon>Pseudomonadota</taxon>
        <taxon>Gammaproteobacteria</taxon>
        <taxon>Lysobacterales</taxon>
        <taxon>Lysobacteraceae</taxon>
        <taxon>Xanthomonas</taxon>
    </lineage>
</organism>
<protein>
    <submittedName>
        <fullName evidence="1">Uncharacterized protein</fullName>
    </submittedName>
</protein>
<dbReference type="AlphaFoldDB" id="A0A0P6VDY5"/>